<keyword evidence="2" id="KW-1185">Reference proteome</keyword>
<sequence length="468" mass="53129">MEEQDAFPAVICEHKLSQDFSLLEEKNSSLKHSYISNNNLALTMGADCTEISTSSTPNKLIANDNNSGSPILLQKNCVLKRSAKPQTKFMARRMKGLLVKARSKRNNFKQITLALSDNVLHKVSKSLHADGLTLQSNMANSEDLTNTDIGTFPDAEETVVYKEKQRYAFVTFPSCTVDDKVITAFVEDHFLVLVQELQISFWSFVERKSQWLHLGSLPRQHFVGGISTGFQNSRINISNEKMLMCMELWTSYEKEQTALICVMYSFKIIQARFRFCCLELKRLHGYIKNIQFCILPEFSLVVSWSHCDDAISTKIVKFIIDSESQLILKSTELVPVTGTVNSLHFLKDCRAIVIGESTSQIFLWNHCTGVLVKIIQCPRKDVRLQWADEDQGFLFAAVTTLTHVELATANITTGKWKQVRKYLLPEASKLTGISVERGKMTVVFLEGFMCWDLRSDVLMSETDNIEED</sequence>
<dbReference type="InParanoid" id="A0A067R251"/>
<evidence type="ECO:0000313" key="1">
    <source>
        <dbReference type="EMBL" id="KDR12977.1"/>
    </source>
</evidence>
<dbReference type="AlphaFoldDB" id="A0A067R251"/>
<evidence type="ECO:0000313" key="2">
    <source>
        <dbReference type="Proteomes" id="UP000027135"/>
    </source>
</evidence>
<dbReference type="STRING" id="136037.A0A067R251"/>
<proteinExistence type="predicted"/>
<dbReference type="InterPro" id="IPR015943">
    <property type="entry name" value="WD40/YVTN_repeat-like_dom_sf"/>
</dbReference>
<dbReference type="Proteomes" id="UP000027135">
    <property type="component" value="Unassembled WGS sequence"/>
</dbReference>
<dbReference type="Gene3D" id="2.130.10.10">
    <property type="entry name" value="YVTN repeat-like/Quinoprotein amine dehydrogenase"/>
    <property type="match status" value="1"/>
</dbReference>
<reference evidence="1 2" key="1">
    <citation type="journal article" date="2014" name="Nat. Commun.">
        <title>Molecular traces of alternative social organization in a termite genome.</title>
        <authorList>
            <person name="Terrapon N."/>
            <person name="Li C."/>
            <person name="Robertson H.M."/>
            <person name="Ji L."/>
            <person name="Meng X."/>
            <person name="Booth W."/>
            <person name="Chen Z."/>
            <person name="Childers C.P."/>
            <person name="Glastad K.M."/>
            <person name="Gokhale K."/>
            <person name="Gowin J."/>
            <person name="Gronenberg W."/>
            <person name="Hermansen R.A."/>
            <person name="Hu H."/>
            <person name="Hunt B.G."/>
            <person name="Huylmans A.K."/>
            <person name="Khalil S.M."/>
            <person name="Mitchell R.D."/>
            <person name="Munoz-Torres M.C."/>
            <person name="Mustard J.A."/>
            <person name="Pan H."/>
            <person name="Reese J.T."/>
            <person name="Scharf M.E."/>
            <person name="Sun F."/>
            <person name="Vogel H."/>
            <person name="Xiao J."/>
            <person name="Yang W."/>
            <person name="Yang Z."/>
            <person name="Yang Z."/>
            <person name="Zhou J."/>
            <person name="Zhu J."/>
            <person name="Brent C.S."/>
            <person name="Elsik C.G."/>
            <person name="Goodisman M.A."/>
            <person name="Liberles D.A."/>
            <person name="Roe R.M."/>
            <person name="Vargo E.L."/>
            <person name="Vilcinskas A."/>
            <person name="Wang J."/>
            <person name="Bornberg-Bauer E."/>
            <person name="Korb J."/>
            <person name="Zhang G."/>
            <person name="Liebig J."/>
        </authorList>
    </citation>
    <scope>NUCLEOTIDE SEQUENCE [LARGE SCALE GENOMIC DNA]</scope>
    <source>
        <tissue evidence="1">Whole organism</tissue>
    </source>
</reference>
<dbReference type="OrthoDB" id="8193930at2759"/>
<accession>A0A067R251</accession>
<protein>
    <submittedName>
        <fullName evidence="1">Uncharacterized protein</fullName>
    </submittedName>
</protein>
<name>A0A067R251_ZOONE</name>
<organism evidence="1 2">
    <name type="scientific">Zootermopsis nevadensis</name>
    <name type="common">Dampwood termite</name>
    <dbReference type="NCBI Taxonomy" id="136037"/>
    <lineage>
        <taxon>Eukaryota</taxon>
        <taxon>Metazoa</taxon>
        <taxon>Ecdysozoa</taxon>
        <taxon>Arthropoda</taxon>
        <taxon>Hexapoda</taxon>
        <taxon>Insecta</taxon>
        <taxon>Pterygota</taxon>
        <taxon>Neoptera</taxon>
        <taxon>Polyneoptera</taxon>
        <taxon>Dictyoptera</taxon>
        <taxon>Blattodea</taxon>
        <taxon>Blattoidea</taxon>
        <taxon>Termitoidae</taxon>
        <taxon>Termopsidae</taxon>
        <taxon>Zootermopsis</taxon>
    </lineage>
</organism>
<gene>
    <name evidence="1" type="ORF">L798_13182</name>
</gene>
<dbReference type="SUPFAM" id="SSF50960">
    <property type="entry name" value="TolB, C-terminal domain"/>
    <property type="match status" value="1"/>
</dbReference>
<dbReference type="EMBL" id="KK852980">
    <property type="protein sequence ID" value="KDR12977.1"/>
    <property type="molecule type" value="Genomic_DNA"/>
</dbReference>